<accession>A0A8J9Y990</accession>
<dbReference type="Pfam" id="PF00089">
    <property type="entry name" value="Trypsin"/>
    <property type="match status" value="1"/>
</dbReference>
<keyword evidence="4" id="KW-0999">Mitochondrion inner membrane</keyword>
<keyword evidence="5" id="KW-0809">Transit peptide</keyword>
<dbReference type="InterPro" id="IPR009003">
    <property type="entry name" value="Peptidase_S1_PA"/>
</dbReference>
<dbReference type="AlphaFoldDB" id="A0A8J9Y990"/>
<dbReference type="Gene3D" id="2.40.10.10">
    <property type="entry name" value="Trypsin-like serine proteases"/>
    <property type="match status" value="1"/>
</dbReference>
<dbReference type="InterPro" id="IPR013288">
    <property type="entry name" value="Cyt_c_oxidase_su4"/>
</dbReference>
<dbReference type="PANTHER" id="PTHR10707">
    <property type="entry name" value="CYTOCHROME C OXIDASE SUBUNIT IV"/>
    <property type="match status" value="1"/>
</dbReference>
<evidence type="ECO:0000256" key="9">
    <source>
        <dbReference type="ARBA" id="ARBA00023136"/>
    </source>
</evidence>
<evidence type="ECO:0000313" key="13">
    <source>
        <dbReference type="Proteomes" id="UP000838878"/>
    </source>
</evidence>
<organism evidence="12 13">
    <name type="scientific">Brenthis ino</name>
    <name type="common">lesser marbled fritillary</name>
    <dbReference type="NCBI Taxonomy" id="405034"/>
    <lineage>
        <taxon>Eukaryota</taxon>
        <taxon>Metazoa</taxon>
        <taxon>Ecdysozoa</taxon>
        <taxon>Arthropoda</taxon>
        <taxon>Hexapoda</taxon>
        <taxon>Insecta</taxon>
        <taxon>Pterygota</taxon>
        <taxon>Neoptera</taxon>
        <taxon>Endopterygota</taxon>
        <taxon>Lepidoptera</taxon>
        <taxon>Glossata</taxon>
        <taxon>Ditrysia</taxon>
        <taxon>Papilionoidea</taxon>
        <taxon>Nymphalidae</taxon>
        <taxon>Heliconiinae</taxon>
        <taxon>Argynnini</taxon>
        <taxon>Brenthis</taxon>
    </lineage>
</organism>
<evidence type="ECO:0000313" key="12">
    <source>
        <dbReference type="EMBL" id="CAH0718020.1"/>
    </source>
</evidence>
<comment type="subcellular location">
    <subcellularLocation>
        <location evidence="1">Mitochondrion inner membrane</location>
        <topology evidence="1">Single-pass membrane protein</topology>
    </subcellularLocation>
</comment>
<gene>
    <name evidence="12" type="ORF">BINO364_LOCUS4563</name>
</gene>
<dbReference type="GO" id="GO:0006123">
    <property type="term" value="P:mitochondrial electron transport, cytochrome c to oxygen"/>
    <property type="evidence" value="ECO:0007669"/>
    <property type="project" value="InterPro"/>
</dbReference>
<evidence type="ECO:0000256" key="8">
    <source>
        <dbReference type="ARBA" id="ARBA00023128"/>
    </source>
</evidence>
<evidence type="ECO:0000256" key="2">
    <source>
        <dbReference type="ARBA" id="ARBA00008135"/>
    </source>
</evidence>
<keyword evidence="7" id="KW-0560">Oxidoreductase</keyword>
<dbReference type="GO" id="GO:0006508">
    <property type="term" value="P:proteolysis"/>
    <property type="evidence" value="ECO:0007669"/>
    <property type="project" value="InterPro"/>
</dbReference>
<name>A0A8J9Y990_9NEOP</name>
<dbReference type="FunFam" id="1.10.442.10:FF:000001">
    <property type="entry name" value="Cytochrome c oxidase subunit 4 isoform 1"/>
    <property type="match status" value="1"/>
</dbReference>
<evidence type="ECO:0000256" key="10">
    <source>
        <dbReference type="SAM" id="Phobius"/>
    </source>
</evidence>
<keyword evidence="13" id="KW-1185">Reference proteome</keyword>
<dbReference type="InterPro" id="IPR043504">
    <property type="entry name" value="Peptidase_S1_PA_chymotrypsin"/>
</dbReference>
<evidence type="ECO:0000256" key="1">
    <source>
        <dbReference type="ARBA" id="ARBA00004434"/>
    </source>
</evidence>
<comment type="similarity">
    <text evidence="2">Belongs to the cytochrome c oxidase IV family.</text>
</comment>
<evidence type="ECO:0000256" key="4">
    <source>
        <dbReference type="ARBA" id="ARBA00022792"/>
    </source>
</evidence>
<dbReference type="Gene3D" id="1.10.442.10">
    <property type="entry name" value="Cytochrome c oxidase subunit IV"/>
    <property type="match status" value="1"/>
</dbReference>
<dbReference type="InterPro" id="IPR036639">
    <property type="entry name" value="Cyt_c_oxidase_su4_sf"/>
</dbReference>
<evidence type="ECO:0000259" key="11">
    <source>
        <dbReference type="Pfam" id="PF00089"/>
    </source>
</evidence>
<reference evidence="12" key="1">
    <citation type="submission" date="2021-12" db="EMBL/GenBank/DDBJ databases">
        <authorList>
            <person name="Martin H S."/>
        </authorList>
    </citation>
    <scope>NUCLEOTIDE SEQUENCE</scope>
</reference>
<protein>
    <recommendedName>
        <fullName evidence="11">Peptidase S1 domain-containing protein</fullName>
    </recommendedName>
</protein>
<dbReference type="InterPro" id="IPR001254">
    <property type="entry name" value="Trypsin_dom"/>
</dbReference>
<evidence type="ECO:0000256" key="7">
    <source>
        <dbReference type="ARBA" id="ARBA00023002"/>
    </source>
</evidence>
<dbReference type="PANTHER" id="PTHR10707:SF10">
    <property type="entry name" value="CYTOCHROME C OXIDASE SUBUNIT 4"/>
    <property type="match status" value="1"/>
</dbReference>
<evidence type="ECO:0000256" key="6">
    <source>
        <dbReference type="ARBA" id="ARBA00022989"/>
    </source>
</evidence>
<dbReference type="GO" id="GO:0045277">
    <property type="term" value="C:respiratory chain complex IV"/>
    <property type="evidence" value="ECO:0007669"/>
    <property type="project" value="InterPro"/>
</dbReference>
<feature type="domain" description="Peptidase S1" evidence="11">
    <location>
        <begin position="128"/>
        <end position="166"/>
    </location>
</feature>
<keyword evidence="3 10" id="KW-0812">Transmembrane</keyword>
<dbReference type="GO" id="GO:0016491">
    <property type="term" value="F:oxidoreductase activity"/>
    <property type="evidence" value="ECO:0007669"/>
    <property type="project" value="UniProtKB-KW"/>
</dbReference>
<dbReference type="SUPFAM" id="SSF50494">
    <property type="entry name" value="Trypsin-like serine proteases"/>
    <property type="match status" value="1"/>
</dbReference>
<dbReference type="Pfam" id="PF02936">
    <property type="entry name" value="COX4"/>
    <property type="match status" value="1"/>
</dbReference>
<dbReference type="InterPro" id="IPR004203">
    <property type="entry name" value="Cyt_c_oxidase_su4_fam"/>
</dbReference>
<dbReference type="PRINTS" id="PR01873">
    <property type="entry name" value="CYTCOXIDASE4"/>
</dbReference>
<feature type="transmembrane region" description="Helical" evidence="10">
    <location>
        <begin position="526"/>
        <end position="548"/>
    </location>
</feature>
<dbReference type="Proteomes" id="UP000838878">
    <property type="component" value="Chromosome 12"/>
</dbReference>
<keyword evidence="6 10" id="KW-1133">Transmembrane helix</keyword>
<keyword evidence="9 10" id="KW-0472">Membrane</keyword>
<dbReference type="GO" id="GO:0005743">
    <property type="term" value="C:mitochondrial inner membrane"/>
    <property type="evidence" value="ECO:0007669"/>
    <property type="project" value="UniProtKB-SubCell"/>
</dbReference>
<dbReference type="UniPathway" id="UPA00705"/>
<feature type="non-terminal residue" evidence="12">
    <location>
        <position position="674"/>
    </location>
</feature>
<dbReference type="CDD" id="cd00922">
    <property type="entry name" value="Cyt_c_Oxidase_IV"/>
    <property type="match status" value="1"/>
</dbReference>
<evidence type="ECO:0000256" key="5">
    <source>
        <dbReference type="ARBA" id="ARBA00022946"/>
    </source>
</evidence>
<dbReference type="GO" id="GO:0004252">
    <property type="term" value="F:serine-type endopeptidase activity"/>
    <property type="evidence" value="ECO:0007669"/>
    <property type="project" value="InterPro"/>
</dbReference>
<evidence type="ECO:0000256" key="3">
    <source>
        <dbReference type="ARBA" id="ARBA00022692"/>
    </source>
</evidence>
<dbReference type="EMBL" id="OV170232">
    <property type="protein sequence ID" value="CAH0718020.1"/>
    <property type="molecule type" value="Genomic_DNA"/>
</dbReference>
<keyword evidence="8" id="KW-0496">Mitochondrion</keyword>
<proteinExistence type="inferred from homology"/>
<sequence length="674" mass="77089">MANSVLNVIDIINKIEDNEIENINYNLVIDNTLESITKLSSHLMSNSETPEDKLTIEIVKKDESFESLTFFNEFVKKIDNLTLEDFTDKKIDSFNSTTQLLKKYYDLKSWRPKGGHNIASRRNFAKTTTITKYPFLVSINVQGEFICAGSIISKNLVISAAACLQRRNRTLRRIDFDKKSQSLLGNTKHVVVLGWGTMSETSTILQHTEFNQNATLSVTVPTTKKKSFGGFLGHPDEDIKKYPIKIQIIRNALLSQSKKLLKDIINNTSHSSIRYSEIKNKSPKMNDETNITILIKDNKIKRMHNPSINNKDVKLINKKVDANDKNIINYKLPENYESISLSSESEYTEELSIEIEDLNKDLHEEDNIFLHKHNEIRQITTKEKLIENNYMKKSQDKMLRKHFIKTSTLTPFKQLGIQSTTTNEMFLKPSTPWIQSIRTVYGFSRIGCRDVVGHGINGSANYQDDAHFPFPAVRFKENTRDICALREKERCDWRCLSCEEKKALYRASFCQTFAEFKAPTGQWKFIMGWVFITTSFGFWAAMFFHHYVYEPLPCSFSEASQKAQLRRMLELRVNPIDGISSLWDYDNDRWKWTRESNMKCAVAIVLALIGLSLAHPAPSGIGGLALAPVEARSVFINHGITIPRVSSIVLTPIKPLIQPVVKVPVVSIVKPLWA</sequence>
<dbReference type="SUPFAM" id="SSF81406">
    <property type="entry name" value="Mitochondrial cytochrome c oxidase subunit IV"/>
    <property type="match status" value="1"/>
</dbReference>
<dbReference type="OrthoDB" id="186013at2759"/>